<evidence type="ECO:0000313" key="2">
    <source>
        <dbReference type="Proteomes" id="UP001492380"/>
    </source>
</evidence>
<comment type="caution">
    <text evidence="1">The sequence shown here is derived from an EMBL/GenBank/DDBJ whole genome shotgun (WGS) entry which is preliminary data.</text>
</comment>
<keyword evidence="2" id="KW-1185">Reference proteome</keyword>
<proteinExistence type="predicted"/>
<protein>
    <submittedName>
        <fullName evidence="1">Uncharacterized protein</fullName>
    </submittedName>
</protein>
<evidence type="ECO:0000313" key="1">
    <source>
        <dbReference type="EMBL" id="KAK8227482.1"/>
    </source>
</evidence>
<gene>
    <name evidence="1" type="ORF">HDK90DRAFT_61166</name>
</gene>
<dbReference type="Proteomes" id="UP001492380">
    <property type="component" value="Unassembled WGS sequence"/>
</dbReference>
<accession>A0ABR1YEV3</accession>
<reference evidence="1 2" key="1">
    <citation type="submission" date="2024-04" db="EMBL/GenBank/DDBJ databases">
        <title>Phyllosticta paracitricarpa is synonymous to the EU quarantine fungus P. citricarpa based on phylogenomic analyses.</title>
        <authorList>
            <consortium name="Lawrence Berkeley National Laboratory"/>
            <person name="Van Ingen-Buijs V.A."/>
            <person name="Van Westerhoven A.C."/>
            <person name="Haridas S."/>
            <person name="Skiadas P."/>
            <person name="Martin F."/>
            <person name="Groenewald J.Z."/>
            <person name="Crous P.W."/>
            <person name="Seidl M.F."/>
        </authorList>
    </citation>
    <scope>NUCLEOTIDE SEQUENCE [LARGE SCALE GENOMIC DNA]</scope>
    <source>
        <strain evidence="1 2">CBS 123374</strain>
    </source>
</reference>
<dbReference type="EMBL" id="JBBWRZ010000010">
    <property type="protein sequence ID" value="KAK8227482.1"/>
    <property type="molecule type" value="Genomic_DNA"/>
</dbReference>
<sequence>MALDTLSENHLTTTSPHFVLWLFGRGGRGPDTRSPICLAAAVLLFLSRFPSATHSRHPGRQARWVLIIEHSVHRRSLFISRSRSQSRHSLLCHPIARAYSTYSRHRVPVSIPPLLYRNTRCFLVPSQISLARVLLLGPCLLFVGPLVSEKSTLFAHTWPSTTHNQ</sequence>
<organism evidence="1 2">
    <name type="scientific">Phyllosticta capitalensis</name>
    <dbReference type="NCBI Taxonomy" id="121624"/>
    <lineage>
        <taxon>Eukaryota</taxon>
        <taxon>Fungi</taxon>
        <taxon>Dikarya</taxon>
        <taxon>Ascomycota</taxon>
        <taxon>Pezizomycotina</taxon>
        <taxon>Dothideomycetes</taxon>
        <taxon>Dothideomycetes incertae sedis</taxon>
        <taxon>Botryosphaeriales</taxon>
        <taxon>Phyllostictaceae</taxon>
        <taxon>Phyllosticta</taxon>
    </lineage>
</organism>
<name>A0ABR1YEV3_9PEZI</name>